<gene>
    <name evidence="9" type="primary">DEK1</name>
    <name evidence="9" type="ORF">SPIL2461_LOCUS20448</name>
</gene>
<comment type="similarity">
    <text evidence="1">Belongs to the peptidase C2 family.</text>
</comment>
<evidence type="ECO:0000259" key="8">
    <source>
        <dbReference type="PROSITE" id="PS50203"/>
    </source>
</evidence>
<keyword evidence="3" id="KW-0378">Hydrolase</keyword>
<dbReference type="InterPro" id="IPR000169">
    <property type="entry name" value="Pept_cys_AS"/>
</dbReference>
<evidence type="ECO:0000256" key="2">
    <source>
        <dbReference type="ARBA" id="ARBA00022670"/>
    </source>
</evidence>
<reference evidence="9" key="1">
    <citation type="submission" date="2021-02" db="EMBL/GenBank/DDBJ databases">
        <authorList>
            <person name="Dougan E. K."/>
            <person name="Rhodes N."/>
            <person name="Thang M."/>
            <person name="Chan C."/>
        </authorList>
    </citation>
    <scope>NUCLEOTIDE SEQUENCE</scope>
</reference>
<evidence type="ECO:0000256" key="5">
    <source>
        <dbReference type="PIRSR" id="PIRSR622684-1"/>
    </source>
</evidence>
<dbReference type="Pfam" id="PF00648">
    <property type="entry name" value="Peptidase_C2"/>
    <property type="match status" value="1"/>
</dbReference>
<dbReference type="PANTHER" id="PTHR10183:SF379">
    <property type="entry name" value="CALPAIN-5"/>
    <property type="match status" value="1"/>
</dbReference>
<dbReference type="PANTHER" id="PTHR10183">
    <property type="entry name" value="CALPAIN"/>
    <property type="match status" value="1"/>
</dbReference>
<dbReference type="OrthoDB" id="424753at2759"/>
<keyword evidence="4" id="KW-0788">Thiol protease</keyword>
<proteinExistence type="inferred from homology"/>
<feature type="region of interest" description="Disordered" evidence="7">
    <location>
        <begin position="40"/>
        <end position="69"/>
    </location>
</feature>
<dbReference type="InterPro" id="IPR038765">
    <property type="entry name" value="Papain-like_cys_pep_sf"/>
</dbReference>
<keyword evidence="10" id="KW-1185">Reference proteome</keyword>
<sequence length="318" mass="35940">MQQMWAKESEFRAFLQSTGWLPEEDRKEIEAAWKAWNHAEEEKKRLEEDRRKEEEEAARKRLEEQRRRRTEAVEKLLADQCGEISKLQGAINTALGAGVPEGDNLVADATQRVQELHSAEELLQQVLASGASGTAAVQELQNAVEHATAAGLTSDLIQQARDKITQIQGALSAEEEAERKRKEAERLRKLQEEAKERRRKAEEERKRKEEEDRLKRAGEPKIVEANLTLLKSVAERNGEFTDNVFTPAVELFLDGFNPNDIHQGELGDCWFLSAIACLSAHGKLVDKLFTYYDAEKGLYVVRFYKNGVFQEGSCGAGG</sequence>
<feature type="active site" evidence="5">
    <location>
        <position position="269"/>
    </location>
</feature>
<dbReference type="GO" id="GO:0004198">
    <property type="term" value="F:calcium-dependent cysteine-type endopeptidase activity"/>
    <property type="evidence" value="ECO:0007669"/>
    <property type="project" value="InterPro"/>
</dbReference>
<evidence type="ECO:0000256" key="1">
    <source>
        <dbReference type="ARBA" id="ARBA00007623"/>
    </source>
</evidence>
<accession>A0A812X5H8</accession>
<protein>
    <submittedName>
        <fullName evidence="9">DEK1 protein</fullName>
    </submittedName>
</protein>
<evidence type="ECO:0000256" key="4">
    <source>
        <dbReference type="ARBA" id="ARBA00022807"/>
    </source>
</evidence>
<evidence type="ECO:0000313" key="10">
    <source>
        <dbReference type="Proteomes" id="UP000649617"/>
    </source>
</evidence>
<feature type="domain" description="Calpain catalytic" evidence="8">
    <location>
        <begin position="236"/>
        <end position="307"/>
    </location>
</feature>
<dbReference type="Proteomes" id="UP000649617">
    <property type="component" value="Unassembled WGS sequence"/>
</dbReference>
<dbReference type="EMBL" id="CAJNIZ010045393">
    <property type="protein sequence ID" value="CAE7718797.1"/>
    <property type="molecule type" value="Genomic_DNA"/>
</dbReference>
<dbReference type="InterPro" id="IPR001300">
    <property type="entry name" value="Peptidase_C2_calpain_cat"/>
</dbReference>
<dbReference type="SUPFAM" id="SSF54001">
    <property type="entry name" value="Cysteine proteinases"/>
    <property type="match status" value="1"/>
</dbReference>
<feature type="region of interest" description="Disordered" evidence="7">
    <location>
        <begin position="192"/>
        <end position="215"/>
    </location>
</feature>
<evidence type="ECO:0000256" key="3">
    <source>
        <dbReference type="ARBA" id="ARBA00022801"/>
    </source>
</evidence>
<evidence type="ECO:0000256" key="6">
    <source>
        <dbReference type="PROSITE-ProRule" id="PRU00239"/>
    </source>
</evidence>
<comment type="caution">
    <text evidence="9">The sequence shown here is derived from an EMBL/GenBank/DDBJ whole genome shotgun (WGS) entry which is preliminary data.</text>
</comment>
<dbReference type="GO" id="GO:0006508">
    <property type="term" value="P:proteolysis"/>
    <property type="evidence" value="ECO:0007669"/>
    <property type="project" value="UniProtKB-KW"/>
</dbReference>
<dbReference type="PROSITE" id="PS00139">
    <property type="entry name" value="THIOL_PROTEASE_CYS"/>
    <property type="match status" value="1"/>
</dbReference>
<dbReference type="PROSITE" id="PS50203">
    <property type="entry name" value="CALPAIN_CAT"/>
    <property type="match status" value="1"/>
</dbReference>
<comment type="caution">
    <text evidence="6">Lacks conserved residue(s) required for the propagation of feature annotation.</text>
</comment>
<organism evidence="9 10">
    <name type="scientific">Symbiodinium pilosum</name>
    <name type="common">Dinoflagellate</name>
    <dbReference type="NCBI Taxonomy" id="2952"/>
    <lineage>
        <taxon>Eukaryota</taxon>
        <taxon>Sar</taxon>
        <taxon>Alveolata</taxon>
        <taxon>Dinophyceae</taxon>
        <taxon>Suessiales</taxon>
        <taxon>Symbiodiniaceae</taxon>
        <taxon>Symbiodinium</taxon>
    </lineage>
</organism>
<dbReference type="AlphaFoldDB" id="A0A812X5H8"/>
<evidence type="ECO:0000256" key="7">
    <source>
        <dbReference type="SAM" id="MobiDB-lite"/>
    </source>
</evidence>
<keyword evidence="2" id="KW-0645">Protease</keyword>
<dbReference type="InterPro" id="IPR022684">
    <property type="entry name" value="Calpain_cysteine_protease"/>
</dbReference>
<name>A0A812X5H8_SYMPI</name>
<evidence type="ECO:0000313" key="9">
    <source>
        <dbReference type="EMBL" id="CAE7718797.1"/>
    </source>
</evidence>